<evidence type="ECO:0000256" key="2">
    <source>
        <dbReference type="ARBA" id="ARBA00022801"/>
    </source>
</evidence>
<feature type="signal peptide" evidence="3">
    <location>
        <begin position="1"/>
        <end position="22"/>
    </location>
</feature>
<dbReference type="Gene3D" id="3.40.50.1820">
    <property type="entry name" value="alpha/beta hydrolase"/>
    <property type="match status" value="1"/>
</dbReference>
<gene>
    <name evidence="5" type="ORF">BN1051_03199</name>
</gene>
<proteinExistence type="inferred from homology"/>
<keyword evidence="3" id="KW-0732">Signal</keyword>
<sequence>MNKALGSALAAALLLGSSLAAAPGAAAVTEATPPAAEAAPPPAARTDVVLTSFDGTPIHTNFFPATGLAAGEKAPTIMVGPGFGSPGGRNPDSATSTLVGSIGLGPLREAGYNVLTWDPRGFGYSGGEAYVNHPEFEGRDAQMLVDFIAGQPEAALDAPGDPVLGMAGASYGGGIQFVLAARDSRVDAIAPTIAWNDLTTSLYQDGAFKKGWGSLLCLQGTVSGQLGSLVGNHGALAAPVRQACREGTNYPYKLSQTSVDYFAGLTSDAMFTSISAPTLIIQGTVDTLFPQDEATRNYDLIRGAGTEVKMLQFCGGHGVCSATAGPERITQATLDWFGKHLDGRAVDTGPGFEFIDQLGVTRAADAYPQPAGALSGTGKGSLLLSPAAVSGGIVAAAWAPSAVNVPIGAPAVTTSVFGAPQLTLTYRGTGRTAETHVYAQIIDRSRASLVAGNQVTPVPLILDGVERTVTIPLEEISHTVSPGTRLALQLTPASTVYAPPTVTAHTSFTAAITLPTVADYPVVP</sequence>
<evidence type="ECO:0000256" key="1">
    <source>
        <dbReference type="ARBA" id="ARBA00008645"/>
    </source>
</evidence>
<dbReference type="EMBL" id="LN483072">
    <property type="protein sequence ID" value="CEA09826.1"/>
    <property type="molecule type" value="Genomic_DNA"/>
</dbReference>
<dbReference type="PATRIC" id="fig|1461584.3.peg.3174"/>
<dbReference type="PANTHER" id="PTHR22946:SF9">
    <property type="entry name" value="POLYKETIDE TRANSFERASE AF380"/>
    <property type="match status" value="1"/>
</dbReference>
<evidence type="ECO:0000256" key="3">
    <source>
        <dbReference type="SAM" id="SignalP"/>
    </source>
</evidence>
<evidence type="ECO:0000259" key="4">
    <source>
        <dbReference type="SMART" id="SM00939"/>
    </source>
</evidence>
<feature type="domain" description="Xaa-Pro dipeptidyl-peptidase C-terminal" evidence="4">
    <location>
        <begin position="334"/>
        <end position="522"/>
    </location>
</feature>
<dbReference type="GO" id="GO:0008239">
    <property type="term" value="F:dipeptidyl-peptidase activity"/>
    <property type="evidence" value="ECO:0007669"/>
    <property type="project" value="InterPro"/>
</dbReference>
<organism evidence="5">
    <name type="scientific">Arthrobacter saudimassiliensis</name>
    <dbReference type="NCBI Taxonomy" id="1461584"/>
    <lineage>
        <taxon>Bacteria</taxon>
        <taxon>Bacillati</taxon>
        <taxon>Actinomycetota</taxon>
        <taxon>Actinomycetes</taxon>
        <taxon>Micrococcales</taxon>
        <taxon>Micrococcaceae</taxon>
        <taxon>Arthrobacter</taxon>
    </lineage>
</organism>
<dbReference type="InterPro" id="IPR000383">
    <property type="entry name" value="Xaa-Pro-like_dom"/>
</dbReference>
<evidence type="ECO:0000313" key="5">
    <source>
        <dbReference type="EMBL" id="CEA09826.1"/>
    </source>
</evidence>
<dbReference type="SMART" id="SM00939">
    <property type="entry name" value="PepX_C"/>
    <property type="match status" value="1"/>
</dbReference>
<dbReference type="AlphaFoldDB" id="A0A078MYE7"/>
<accession>A0A078MYE7</accession>
<dbReference type="SUPFAM" id="SSF53474">
    <property type="entry name" value="alpha/beta-Hydrolases"/>
    <property type="match status" value="1"/>
</dbReference>
<protein>
    <submittedName>
        <fullName evidence="5">X-Pro dipeptidyl-peptidase (S15 family)</fullName>
    </submittedName>
</protein>
<keyword evidence="2" id="KW-0378">Hydrolase</keyword>
<comment type="similarity">
    <text evidence="1">Belongs to the AB hydrolase superfamily.</text>
</comment>
<reference evidence="5" key="1">
    <citation type="submission" date="2014-07" db="EMBL/GenBank/DDBJ databases">
        <authorList>
            <person name="Urmite Genomes Urmite Genomes"/>
        </authorList>
    </citation>
    <scope>NUCLEOTIDE SEQUENCE</scope>
    <source>
        <strain evidence="5">11W110_air</strain>
    </source>
</reference>
<dbReference type="Pfam" id="PF02129">
    <property type="entry name" value="Peptidase_S15"/>
    <property type="match status" value="1"/>
</dbReference>
<dbReference type="InterPro" id="IPR013736">
    <property type="entry name" value="Xaa-Pro_dipept_C"/>
</dbReference>
<dbReference type="PANTHER" id="PTHR22946">
    <property type="entry name" value="DIENELACTONE HYDROLASE DOMAIN-CONTAINING PROTEIN-RELATED"/>
    <property type="match status" value="1"/>
</dbReference>
<name>A0A078MYE7_9MICC</name>
<feature type="chain" id="PRO_5038331907" evidence="3">
    <location>
        <begin position="23"/>
        <end position="524"/>
    </location>
</feature>
<dbReference type="GO" id="GO:0052689">
    <property type="term" value="F:carboxylic ester hydrolase activity"/>
    <property type="evidence" value="ECO:0007669"/>
    <property type="project" value="UniProtKB-ARBA"/>
</dbReference>
<dbReference type="InterPro" id="IPR050261">
    <property type="entry name" value="FrsA_esterase"/>
</dbReference>
<dbReference type="InterPro" id="IPR029058">
    <property type="entry name" value="AB_hydrolase_fold"/>
</dbReference>